<dbReference type="GO" id="GO:0016787">
    <property type="term" value="F:hydrolase activity"/>
    <property type="evidence" value="ECO:0007669"/>
    <property type="project" value="UniProtKB-KW"/>
</dbReference>
<comment type="caution">
    <text evidence="17">The sequence shown here is derived from an EMBL/GenBank/DDBJ whole genome shotgun (WGS) entry which is preliminary data.</text>
</comment>
<feature type="short sequence motif" description="Q motif" evidence="11">
    <location>
        <begin position="4"/>
        <end position="32"/>
    </location>
</feature>
<feature type="compositionally biased region" description="Basic and acidic residues" evidence="13">
    <location>
        <begin position="442"/>
        <end position="459"/>
    </location>
</feature>
<evidence type="ECO:0000259" key="15">
    <source>
        <dbReference type="PROSITE" id="PS51194"/>
    </source>
</evidence>
<dbReference type="Pfam" id="PF00270">
    <property type="entry name" value="DEAD"/>
    <property type="match status" value="1"/>
</dbReference>
<dbReference type="FunFam" id="3.40.50.300:FF:000108">
    <property type="entry name" value="ATP-dependent RNA helicase RhlE"/>
    <property type="match status" value="1"/>
</dbReference>
<evidence type="ECO:0000256" key="9">
    <source>
        <dbReference type="ARBA" id="ARBA00047984"/>
    </source>
</evidence>
<dbReference type="PROSITE" id="PS51192">
    <property type="entry name" value="HELICASE_ATP_BIND_1"/>
    <property type="match status" value="1"/>
</dbReference>
<evidence type="ECO:0000256" key="13">
    <source>
        <dbReference type="SAM" id="MobiDB-lite"/>
    </source>
</evidence>
<dbReference type="PANTHER" id="PTHR47963">
    <property type="entry name" value="DEAD-BOX ATP-DEPENDENT RNA HELICASE 47, MITOCHONDRIAL"/>
    <property type="match status" value="1"/>
</dbReference>
<dbReference type="InterPro" id="IPR011545">
    <property type="entry name" value="DEAD/DEAH_box_helicase_dom"/>
</dbReference>
<dbReference type="InterPro" id="IPR027417">
    <property type="entry name" value="P-loop_NTPase"/>
</dbReference>
<dbReference type="PROSITE" id="PS51195">
    <property type="entry name" value="Q_MOTIF"/>
    <property type="match status" value="1"/>
</dbReference>
<evidence type="ECO:0000256" key="2">
    <source>
        <dbReference type="ARBA" id="ARBA00022490"/>
    </source>
</evidence>
<dbReference type="CDD" id="cd12252">
    <property type="entry name" value="RRM_DbpA"/>
    <property type="match status" value="1"/>
</dbReference>
<dbReference type="PANTHER" id="PTHR47963:SF8">
    <property type="entry name" value="ATP-DEPENDENT RNA HELICASE DEAD"/>
    <property type="match status" value="1"/>
</dbReference>
<evidence type="ECO:0000313" key="18">
    <source>
        <dbReference type="Proteomes" id="UP000293162"/>
    </source>
</evidence>
<feature type="domain" description="DEAD-box RNA helicase Q" evidence="16">
    <location>
        <begin position="4"/>
        <end position="32"/>
    </location>
</feature>
<dbReference type="GO" id="GO:0009409">
    <property type="term" value="P:response to cold"/>
    <property type="evidence" value="ECO:0007669"/>
    <property type="project" value="TreeGrafter"/>
</dbReference>
<dbReference type="InterPro" id="IPR000629">
    <property type="entry name" value="RNA-helicase_DEAD-box_CS"/>
</dbReference>
<dbReference type="PROSITE" id="PS51194">
    <property type="entry name" value="HELICASE_CTER"/>
    <property type="match status" value="1"/>
</dbReference>
<dbReference type="Gene3D" id="3.30.70.330">
    <property type="match status" value="1"/>
</dbReference>
<dbReference type="InterPro" id="IPR001650">
    <property type="entry name" value="Helicase_C-like"/>
</dbReference>
<dbReference type="Gene3D" id="3.40.50.300">
    <property type="entry name" value="P-loop containing nucleotide triphosphate hydrolases"/>
    <property type="match status" value="2"/>
</dbReference>
<evidence type="ECO:0000256" key="3">
    <source>
        <dbReference type="ARBA" id="ARBA00022741"/>
    </source>
</evidence>
<proteinExistence type="inferred from homology"/>
<keyword evidence="2" id="KW-0963">Cytoplasm</keyword>
<evidence type="ECO:0000256" key="4">
    <source>
        <dbReference type="ARBA" id="ARBA00022801"/>
    </source>
</evidence>
<dbReference type="GO" id="GO:0005840">
    <property type="term" value="C:ribosome"/>
    <property type="evidence" value="ECO:0007669"/>
    <property type="project" value="TreeGrafter"/>
</dbReference>
<dbReference type="OrthoDB" id="9785240at2"/>
<organism evidence="17 18">
    <name type="scientific">Emticicia agri</name>
    <dbReference type="NCBI Taxonomy" id="2492393"/>
    <lineage>
        <taxon>Bacteria</taxon>
        <taxon>Pseudomonadati</taxon>
        <taxon>Bacteroidota</taxon>
        <taxon>Cytophagia</taxon>
        <taxon>Cytophagales</taxon>
        <taxon>Leadbetterellaceae</taxon>
        <taxon>Emticicia</taxon>
    </lineage>
</organism>
<comment type="catalytic activity">
    <reaction evidence="9">
        <text>ATP + H2O = ADP + phosphate + H(+)</text>
        <dbReference type="Rhea" id="RHEA:13065"/>
        <dbReference type="ChEBI" id="CHEBI:15377"/>
        <dbReference type="ChEBI" id="CHEBI:15378"/>
        <dbReference type="ChEBI" id="CHEBI:30616"/>
        <dbReference type="ChEBI" id="CHEBI:43474"/>
        <dbReference type="ChEBI" id="CHEBI:456216"/>
        <dbReference type="EC" id="3.6.4.13"/>
    </reaction>
</comment>
<evidence type="ECO:0000313" key="17">
    <source>
        <dbReference type="EMBL" id="RYU93246.1"/>
    </source>
</evidence>
<dbReference type="EMBL" id="SEWF01000051">
    <property type="protein sequence ID" value="RYU93246.1"/>
    <property type="molecule type" value="Genomic_DNA"/>
</dbReference>
<dbReference type="Pfam" id="PF03880">
    <property type="entry name" value="DbpA"/>
    <property type="match status" value="1"/>
</dbReference>
<dbReference type="SUPFAM" id="SSF52540">
    <property type="entry name" value="P-loop containing nucleoside triphosphate hydrolases"/>
    <property type="match status" value="1"/>
</dbReference>
<feature type="domain" description="Helicase ATP-binding" evidence="14">
    <location>
        <begin position="35"/>
        <end position="206"/>
    </location>
</feature>
<dbReference type="InterPro" id="IPR050547">
    <property type="entry name" value="DEAD_box_RNA_helicases"/>
</dbReference>
<evidence type="ECO:0000256" key="12">
    <source>
        <dbReference type="RuleBase" id="RU000492"/>
    </source>
</evidence>
<dbReference type="InterPro" id="IPR005580">
    <property type="entry name" value="DbpA/CsdA_RNA-bd_dom"/>
</dbReference>
<evidence type="ECO:0000256" key="1">
    <source>
        <dbReference type="ARBA" id="ARBA00012552"/>
    </source>
</evidence>
<dbReference type="Proteomes" id="UP000293162">
    <property type="component" value="Unassembled WGS sequence"/>
</dbReference>
<dbReference type="InterPro" id="IPR014001">
    <property type="entry name" value="Helicase_ATP-bd"/>
</dbReference>
<keyword evidence="6 12" id="KW-0067">ATP-binding</keyword>
<evidence type="ECO:0000256" key="6">
    <source>
        <dbReference type="ARBA" id="ARBA00022840"/>
    </source>
</evidence>
<dbReference type="PROSITE" id="PS00039">
    <property type="entry name" value="DEAD_ATP_HELICASE"/>
    <property type="match status" value="1"/>
</dbReference>
<dbReference type="GO" id="GO:0003724">
    <property type="term" value="F:RNA helicase activity"/>
    <property type="evidence" value="ECO:0007669"/>
    <property type="project" value="UniProtKB-EC"/>
</dbReference>
<evidence type="ECO:0000259" key="16">
    <source>
        <dbReference type="PROSITE" id="PS51195"/>
    </source>
</evidence>
<dbReference type="InterPro" id="IPR044742">
    <property type="entry name" value="DEAD/DEAH_RhlB"/>
</dbReference>
<accession>A0A4Q5LU86</accession>
<sequence length="581" mass="65156">MEVVKFSELPLSEYVLRAVEELGFEYATPIQSAAIPVVMRGGDVIGQAQTGTGKTAAFGIPAIEAVDETDKNTQVLIMCPTRELALQVKEQIQKLAKYKKGLNVAAIFGGESYERQFLALKKGSQIVVGTPGRIMDHMERKTLVLSNIKLAILDEADEMLNMGFREDIEKILSFSPAERQTILFSATMSPEILSITKRFQKNPEIIRTLKKEVSNANIEQFFFAVRKEAKMEVMTRLIDVHDLKLMLVFANTKSKVDEIVSDLQVRGYAAEGLHGDMRQQVRTQVMSKFRAGVTTILVATDVAARGIDVSGVDAVFNFDVPQDLEYYVHRIGRTGRAGKTGKAFMLISGRDKYRLRDIENYTKVKIEQGVIPTFNELVKTRHRKFLEQVRESLISGVDNFYEDIVGELSEEGYSDAQIMAALIKMQVGAVKSEFSDAQLSDSYREPRTQDSRFDRKDSRSSSYGSRDGGRREYGSGNRDPRGGERRFEPRERRQETGARGSGRTDMVRLFISLGRKDNVAPNHIVGAITSEARIAGRAIGQIDIYDKFSFVEVPQQDVKRVLDGMQGKTINAREVNMEIAK</sequence>
<keyword evidence="5 12" id="KW-0347">Helicase</keyword>
<gene>
    <name evidence="17" type="ORF">EWM59_23170</name>
</gene>
<dbReference type="GO" id="GO:0005829">
    <property type="term" value="C:cytosol"/>
    <property type="evidence" value="ECO:0007669"/>
    <property type="project" value="TreeGrafter"/>
</dbReference>
<comment type="similarity">
    <text evidence="8 12">Belongs to the DEAD box helicase family.</text>
</comment>
<dbReference type="GO" id="GO:0005524">
    <property type="term" value="F:ATP binding"/>
    <property type="evidence" value="ECO:0007669"/>
    <property type="project" value="UniProtKB-KW"/>
</dbReference>
<dbReference type="AlphaFoldDB" id="A0A4Q5LU86"/>
<name>A0A4Q5LU86_9BACT</name>
<dbReference type="SMART" id="SM00490">
    <property type="entry name" value="HELICc"/>
    <property type="match status" value="1"/>
</dbReference>
<dbReference type="CDD" id="cd00268">
    <property type="entry name" value="DEADc"/>
    <property type="match status" value="1"/>
</dbReference>
<evidence type="ECO:0000256" key="5">
    <source>
        <dbReference type="ARBA" id="ARBA00022806"/>
    </source>
</evidence>
<dbReference type="InterPro" id="IPR012677">
    <property type="entry name" value="Nucleotide-bd_a/b_plait_sf"/>
</dbReference>
<protein>
    <recommendedName>
        <fullName evidence="10">DEAD-box ATP-dependent RNA helicase RhpA</fullName>
        <ecNumber evidence="1">3.6.4.13</ecNumber>
    </recommendedName>
</protein>
<keyword evidence="18" id="KW-1185">Reference proteome</keyword>
<evidence type="ECO:0000256" key="10">
    <source>
        <dbReference type="ARBA" id="ARBA00074363"/>
    </source>
</evidence>
<keyword evidence="3 12" id="KW-0547">Nucleotide-binding</keyword>
<dbReference type="InterPro" id="IPR014014">
    <property type="entry name" value="RNA_helicase_DEAD_Q_motif"/>
</dbReference>
<dbReference type="Pfam" id="PF00271">
    <property type="entry name" value="Helicase_C"/>
    <property type="match status" value="1"/>
</dbReference>
<dbReference type="GO" id="GO:0033592">
    <property type="term" value="F:RNA strand annealing activity"/>
    <property type="evidence" value="ECO:0007669"/>
    <property type="project" value="TreeGrafter"/>
</dbReference>
<feature type="domain" description="Helicase C-terminal" evidence="15">
    <location>
        <begin position="217"/>
        <end position="378"/>
    </location>
</feature>
<dbReference type="Pfam" id="PF25399">
    <property type="entry name" value="DeaD_dimer"/>
    <property type="match status" value="1"/>
</dbReference>
<dbReference type="CDD" id="cd18787">
    <property type="entry name" value="SF2_C_DEAD"/>
    <property type="match status" value="1"/>
</dbReference>
<feature type="compositionally biased region" description="Basic and acidic residues" evidence="13">
    <location>
        <begin position="467"/>
        <end position="496"/>
    </location>
</feature>
<dbReference type="GO" id="GO:0042255">
    <property type="term" value="P:ribosome assembly"/>
    <property type="evidence" value="ECO:0007669"/>
    <property type="project" value="UniProtKB-ARBA"/>
</dbReference>
<dbReference type="SMART" id="SM00487">
    <property type="entry name" value="DEXDc"/>
    <property type="match status" value="1"/>
</dbReference>
<feature type="region of interest" description="Disordered" evidence="13">
    <location>
        <begin position="436"/>
        <end position="501"/>
    </location>
</feature>
<keyword evidence="7" id="KW-0346">Stress response</keyword>
<reference evidence="17 18" key="1">
    <citation type="submission" date="2019-02" db="EMBL/GenBank/DDBJ databases">
        <title>Bacterial novel species Emticicia sp. 17J42-9 isolated from soil.</title>
        <authorList>
            <person name="Jung H.-Y."/>
        </authorList>
    </citation>
    <scope>NUCLEOTIDE SEQUENCE [LARGE SCALE GENOMIC DNA]</scope>
    <source>
        <strain evidence="17 18">17J42-9</strain>
    </source>
</reference>
<evidence type="ECO:0000256" key="11">
    <source>
        <dbReference type="PROSITE-ProRule" id="PRU00552"/>
    </source>
</evidence>
<dbReference type="EC" id="3.6.4.13" evidence="1"/>
<dbReference type="InterPro" id="IPR057325">
    <property type="entry name" value="DeaD_dimer"/>
</dbReference>
<evidence type="ECO:0000256" key="8">
    <source>
        <dbReference type="ARBA" id="ARBA00038437"/>
    </source>
</evidence>
<evidence type="ECO:0000259" key="14">
    <source>
        <dbReference type="PROSITE" id="PS51192"/>
    </source>
</evidence>
<evidence type="ECO:0000256" key="7">
    <source>
        <dbReference type="ARBA" id="ARBA00023016"/>
    </source>
</evidence>
<keyword evidence="4 12" id="KW-0378">Hydrolase</keyword>